<dbReference type="AlphaFoldDB" id="A0A7S1AQW5"/>
<sequence length="328" mass="35447">MLAGAGVNAAVAGFTSHKQRALQSLWSMLLGLVPSASPVFGSLHDEAFVTRVRGQGGMPIFVEPPHGMFHSWEKDPGYGPWFKRNKSKSAALVALSRKPACLALLDKLFEITQMQKLEPGTDTLKRLFAVKTLDTLASIAEAHGAPVLPNPRGVQISTEERELLSIVANEMRRCWFVDSSEALAAQSYGERAAAPIGHLLQRLLTGTAEVDSRFAVLSCHDKSLFALSCLLGFDLVKCGFAGHLVFELHSASDKQDPPGDQVIRMYYNPDPFGGAGWGVPVIPPLRTLERVPPWTDLDTGDFSLAALVAHCSAVSASLPTHDVIRAKL</sequence>
<accession>A0A7S1AQW5</accession>
<dbReference type="EMBL" id="HBFQ01051011">
    <property type="protein sequence ID" value="CAD8862005.1"/>
    <property type="molecule type" value="Transcribed_RNA"/>
</dbReference>
<dbReference type="InterPro" id="IPR029033">
    <property type="entry name" value="His_PPase_superfam"/>
</dbReference>
<gene>
    <name evidence="1" type="ORF">NSCI0253_LOCUS36360</name>
</gene>
<reference evidence="1" key="1">
    <citation type="submission" date="2021-01" db="EMBL/GenBank/DDBJ databases">
        <authorList>
            <person name="Corre E."/>
            <person name="Pelletier E."/>
            <person name="Niang G."/>
            <person name="Scheremetjew M."/>
            <person name="Finn R."/>
            <person name="Kale V."/>
            <person name="Holt S."/>
            <person name="Cochrane G."/>
            <person name="Meng A."/>
            <person name="Brown T."/>
            <person name="Cohen L."/>
        </authorList>
    </citation>
    <scope>NUCLEOTIDE SEQUENCE</scope>
</reference>
<organism evidence="1">
    <name type="scientific">Noctiluca scintillans</name>
    <name type="common">Sea sparkle</name>
    <name type="synonym">Red tide dinoflagellate</name>
    <dbReference type="NCBI Taxonomy" id="2966"/>
    <lineage>
        <taxon>Eukaryota</taxon>
        <taxon>Sar</taxon>
        <taxon>Alveolata</taxon>
        <taxon>Dinophyceae</taxon>
        <taxon>Noctilucales</taxon>
        <taxon>Noctilucaceae</taxon>
        <taxon>Noctiluca</taxon>
    </lineage>
</organism>
<protein>
    <recommendedName>
        <fullName evidence="2">Acid phosphatase</fullName>
    </recommendedName>
</protein>
<name>A0A7S1AQW5_NOCSC</name>
<evidence type="ECO:0000313" key="1">
    <source>
        <dbReference type="EMBL" id="CAD8862005.1"/>
    </source>
</evidence>
<dbReference type="SUPFAM" id="SSF53254">
    <property type="entry name" value="Phosphoglycerate mutase-like"/>
    <property type="match status" value="1"/>
</dbReference>
<dbReference type="Gene3D" id="3.40.50.1240">
    <property type="entry name" value="Phosphoglycerate mutase-like"/>
    <property type="match status" value="1"/>
</dbReference>
<evidence type="ECO:0008006" key="2">
    <source>
        <dbReference type="Google" id="ProtNLM"/>
    </source>
</evidence>
<proteinExistence type="predicted"/>